<evidence type="ECO:0000313" key="2">
    <source>
        <dbReference type="Proteomes" id="UP001220022"/>
    </source>
</evidence>
<comment type="caution">
    <text evidence="1">The sequence shown here is derived from an EMBL/GenBank/DDBJ whole genome shotgun (WGS) entry which is preliminary data.</text>
</comment>
<sequence length="101" mass="11106">MLLNELTPAQVSMLLEVECTAAEKAELRAAVSQFNDSALGCLKRCTGQGLVEGLLLASELQKVRARFAGRINQIVGPARRRYLERTVHRGQEPDRADRADG</sequence>
<dbReference type="EMBL" id="JARHTQ010000004">
    <property type="protein sequence ID" value="MDF2255647.1"/>
    <property type="molecule type" value="Genomic_DNA"/>
</dbReference>
<gene>
    <name evidence="1" type="ORF">P2L57_07905</name>
</gene>
<proteinExistence type="predicted"/>
<protein>
    <submittedName>
        <fullName evidence="1">Uncharacterized protein</fullName>
    </submittedName>
</protein>
<dbReference type="Proteomes" id="UP001220022">
    <property type="component" value="Unassembled WGS sequence"/>
</dbReference>
<name>A0ABT5YW57_9ACTN</name>
<organism evidence="1 2">
    <name type="scientific">Streptantibioticus ferralitis</name>
    <dbReference type="NCBI Taxonomy" id="236510"/>
    <lineage>
        <taxon>Bacteria</taxon>
        <taxon>Bacillati</taxon>
        <taxon>Actinomycetota</taxon>
        <taxon>Actinomycetes</taxon>
        <taxon>Kitasatosporales</taxon>
        <taxon>Streptomycetaceae</taxon>
        <taxon>Streptantibioticus</taxon>
    </lineage>
</organism>
<dbReference type="RefSeq" id="WP_275810497.1">
    <property type="nucleotide sequence ID" value="NZ_BAAANM010000017.1"/>
</dbReference>
<reference evidence="1 2" key="1">
    <citation type="submission" date="2023-03" db="EMBL/GenBank/DDBJ databases">
        <title>Draft genome sequence of type strain Streptomyces ferralitis JCM 14344.</title>
        <authorList>
            <person name="Klaysubun C."/>
            <person name="Duangmal K."/>
        </authorList>
    </citation>
    <scope>NUCLEOTIDE SEQUENCE [LARGE SCALE GENOMIC DNA]</scope>
    <source>
        <strain evidence="1 2">JCM 14344</strain>
    </source>
</reference>
<keyword evidence="2" id="KW-1185">Reference proteome</keyword>
<accession>A0ABT5YW57</accession>
<evidence type="ECO:0000313" key="1">
    <source>
        <dbReference type="EMBL" id="MDF2255647.1"/>
    </source>
</evidence>